<name>A0ABQ7V9C7_SOLTU</name>
<dbReference type="Proteomes" id="UP000826656">
    <property type="component" value="Unassembled WGS sequence"/>
</dbReference>
<evidence type="ECO:0000313" key="1">
    <source>
        <dbReference type="EMBL" id="KAH0760664.1"/>
    </source>
</evidence>
<protein>
    <submittedName>
        <fullName evidence="1">Uncharacterized protein</fullName>
    </submittedName>
</protein>
<evidence type="ECO:0000313" key="2">
    <source>
        <dbReference type="Proteomes" id="UP000826656"/>
    </source>
</evidence>
<organism evidence="1 2">
    <name type="scientific">Solanum tuberosum</name>
    <name type="common">Potato</name>
    <dbReference type="NCBI Taxonomy" id="4113"/>
    <lineage>
        <taxon>Eukaryota</taxon>
        <taxon>Viridiplantae</taxon>
        <taxon>Streptophyta</taxon>
        <taxon>Embryophyta</taxon>
        <taxon>Tracheophyta</taxon>
        <taxon>Spermatophyta</taxon>
        <taxon>Magnoliopsida</taxon>
        <taxon>eudicotyledons</taxon>
        <taxon>Gunneridae</taxon>
        <taxon>Pentapetalae</taxon>
        <taxon>asterids</taxon>
        <taxon>lamiids</taxon>
        <taxon>Solanales</taxon>
        <taxon>Solanaceae</taxon>
        <taxon>Solanoideae</taxon>
        <taxon>Solaneae</taxon>
        <taxon>Solanum</taxon>
    </lineage>
</organism>
<comment type="caution">
    <text evidence="1">The sequence shown here is derived from an EMBL/GenBank/DDBJ whole genome shotgun (WGS) entry which is preliminary data.</text>
</comment>
<proteinExistence type="predicted"/>
<accession>A0ABQ7V9C7</accession>
<gene>
    <name evidence="1" type="ORF">KY290_016737</name>
</gene>
<sequence length="67" mass="7848">MGNPPIRHEPRGKNKVVDLLAKEGQKIKSDKLFEEWRVPPLFVWKILEAERVKSHVLQAYKPQCNLN</sequence>
<keyword evidence="2" id="KW-1185">Reference proteome</keyword>
<dbReference type="EMBL" id="JAIVGD010000013">
    <property type="protein sequence ID" value="KAH0760664.1"/>
    <property type="molecule type" value="Genomic_DNA"/>
</dbReference>
<reference evidence="1 2" key="1">
    <citation type="journal article" date="2021" name="bioRxiv">
        <title>Chromosome-scale and haplotype-resolved genome assembly of a tetraploid potato cultivar.</title>
        <authorList>
            <person name="Sun H."/>
            <person name="Jiao W.-B."/>
            <person name="Krause K."/>
            <person name="Campoy J.A."/>
            <person name="Goel M."/>
            <person name="Folz-Donahue K."/>
            <person name="Kukat C."/>
            <person name="Huettel B."/>
            <person name="Schneeberger K."/>
        </authorList>
    </citation>
    <scope>NUCLEOTIDE SEQUENCE [LARGE SCALE GENOMIC DNA]</scope>
    <source>
        <strain evidence="1">SolTubOtavaFocal</strain>
        <tissue evidence="1">Leaves</tissue>
    </source>
</reference>